<protein>
    <submittedName>
        <fullName evidence="1">Uncharacterized protein</fullName>
    </submittedName>
</protein>
<keyword evidence="2" id="KW-1185">Reference proteome</keyword>
<accession>A0A8K0DFC7</accession>
<organism evidence="1 2">
    <name type="scientific">Ignelater luminosus</name>
    <name type="common">Cucubano</name>
    <name type="synonym">Pyrophorus luminosus</name>
    <dbReference type="NCBI Taxonomy" id="2038154"/>
    <lineage>
        <taxon>Eukaryota</taxon>
        <taxon>Metazoa</taxon>
        <taxon>Ecdysozoa</taxon>
        <taxon>Arthropoda</taxon>
        <taxon>Hexapoda</taxon>
        <taxon>Insecta</taxon>
        <taxon>Pterygota</taxon>
        <taxon>Neoptera</taxon>
        <taxon>Endopterygota</taxon>
        <taxon>Coleoptera</taxon>
        <taxon>Polyphaga</taxon>
        <taxon>Elateriformia</taxon>
        <taxon>Elateroidea</taxon>
        <taxon>Elateridae</taxon>
        <taxon>Agrypninae</taxon>
        <taxon>Pyrophorini</taxon>
        <taxon>Ignelater</taxon>
    </lineage>
</organism>
<name>A0A8K0DFC7_IGNLU</name>
<dbReference type="Proteomes" id="UP000801492">
    <property type="component" value="Unassembled WGS sequence"/>
</dbReference>
<gene>
    <name evidence="1" type="ORF">ILUMI_03059</name>
</gene>
<proteinExistence type="predicted"/>
<reference evidence="1" key="1">
    <citation type="submission" date="2019-08" db="EMBL/GenBank/DDBJ databases">
        <title>The genome of the North American firefly Photinus pyralis.</title>
        <authorList>
            <consortium name="Photinus pyralis genome working group"/>
            <person name="Fallon T.R."/>
            <person name="Sander Lower S.E."/>
            <person name="Weng J.-K."/>
        </authorList>
    </citation>
    <scope>NUCLEOTIDE SEQUENCE</scope>
    <source>
        <strain evidence="1">TRF0915ILg1</strain>
        <tissue evidence="1">Whole body</tissue>
    </source>
</reference>
<dbReference type="EMBL" id="VTPC01001100">
    <property type="protein sequence ID" value="KAF2903131.1"/>
    <property type="molecule type" value="Genomic_DNA"/>
</dbReference>
<sequence>MNTLKDYQKEDGQMTGNCHINGRGEDQNHMARRAKRISVARARITPPPPRVLLTVVNFISWGKCSIRQRKQLRVMDRIAQPELITQVKYISNAELELELLHGLLEDCSNSESYVSDEDLSPACDSGTDFIPRSSISSDSDENLNVIFGAGVVILFRTLPRFLRRNALNLKAQTLRAEVCVTTFHEKNGARPSFEVGSRHVGKNKSTIRTVTAYNTSAHSRFFAQNVLKEAASPTVLWAQ</sequence>
<evidence type="ECO:0000313" key="2">
    <source>
        <dbReference type="Proteomes" id="UP000801492"/>
    </source>
</evidence>
<dbReference type="AlphaFoldDB" id="A0A8K0DFC7"/>
<evidence type="ECO:0000313" key="1">
    <source>
        <dbReference type="EMBL" id="KAF2903131.1"/>
    </source>
</evidence>
<comment type="caution">
    <text evidence="1">The sequence shown here is derived from an EMBL/GenBank/DDBJ whole genome shotgun (WGS) entry which is preliminary data.</text>
</comment>